<dbReference type="HAMAP" id="MF_01152">
    <property type="entry name" value="DnaJ"/>
    <property type="match status" value="1"/>
</dbReference>
<evidence type="ECO:0000256" key="10">
    <source>
        <dbReference type="ARBA" id="ARBA00061004"/>
    </source>
</evidence>
<dbReference type="Gene3D" id="2.10.230.10">
    <property type="entry name" value="Heat shock protein DnaJ, cysteine-rich domain"/>
    <property type="match status" value="1"/>
</dbReference>
<feature type="binding site" evidence="12">
    <location>
        <position position="148"/>
    </location>
    <ligand>
        <name>Zn(2+)</name>
        <dbReference type="ChEBI" id="CHEBI:29105"/>
        <label>1</label>
    </ligand>
</feature>
<evidence type="ECO:0000256" key="12">
    <source>
        <dbReference type="HAMAP-Rule" id="MF_01152"/>
    </source>
</evidence>
<dbReference type="GO" id="GO:0008270">
    <property type="term" value="F:zinc ion binding"/>
    <property type="evidence" value="ECO:0007669"/>
    <property type="project" value="UniProtKB-UniRule"/>
</dbReference>
<evidence type="ECO:0000256" key="1">
    <source>
        <dbReference type="ARBA" id="ARBA00022490"/>
    </source>
</evidence>
<dbReference type="Gene3D" id="1.10.287.110">
    <property type="entry name" value="DnaJ domain"/>
    <property type="match status" value="1"/>
</dbReference>
<dbReference type="KEGG" id="dfi:AXF13_11380"/>
<dbReference type="GO" id="GO:0051082">
    <property type="term" value="F:unfolded protein binding"/>
    <property type="evidence" value="ECO:0007669"/>
    <property type="project" value="UniProtKB-UniRule"/>
</dbReference>
<dbReference type="InterPro" id="IPR002939">
    <property type="entry name" value="DnaJ_C"/>
</dbReference>
<comment type="function">
    <text evidence="9 12">Participates actively in the response to hyperosmotic and heat shock by preventing the aggregation of stress-denatured proteins and by disaggregating proteins, also in an autonomous, DnaK-independent fashion. Unfolded proteins bind initially to DnaJ; upon interaction with the DnaJ-bound protein, DnaK hydrolyzes its bound ATP, resulting in the formation of a stable complex. GrpE releases ADP from DnaK; ATP binding to DnaK triggers the release of the substrate protein, thus completing the reaction cycle. Several rounds of ATP-dependent interactions between DnaJ, DnaK and GrpE are required for fully efficient folding. Also involved, together with DnaK and GrpE, in the DNA replication of plasmids through activation of initiation proteins.</text>
</comment>
<dbReference type="InterPro" id="IPR036869">
    <property type="entry name" value="J_dom_sf"/>
</dbReference>
<proteinExistence type="inferred from homology"/>
<feature type="zinc finger region" description="CR-type" evidence="13">
    <location>
        <begin position="132"/>
        <end position="210"/>
    </location>
</feature>
<dbReference type="NCBIfam" id="NF008035">
    <property type="entry name" value="PRK10767.1"/>
    <property type="match status" value="1"/>
</dbReference>
<evidence type="ECO:0000256" key="5">
    <source>
        <dbReference type="ARBA" id="ARBA00022771"/>
    </source>
</evidence>
<dbReference type="InterPro" id="IPR001623">
    <property type="entry name" value="DnaJ_domain"/>
</dbReference>
<dbReference type="EMBL" id="CP014229">
    <property type="protein sequence ID" value="AMD90674.1"/>
    <property type="molecule type" value="Genomic_DNA"/>
</dbReference>
<dbReference type="STRING" id="44742.AXF13_11380"/>
<dbReference type="GO" id="GO:0042026">
    <property type="term" value="P:protein refolding"/>
    <property type="evidence" value="ECO:0007669"/>
    <property type="project" value="TreeGrafter"/>
</dbReference>
<evidence type="ECO:0000259" key="15">
    <source>
        <dbReference type="PROSITE" id="PS51188"/>
    </source>
</evidence>
<feature type="repeat" description="CXXCXGXG motif" evidence="12">
    <location>
        <begin position="162"/>
        <end position="169"/>
    </location>
</feature>
<evidence type="ECO:0000256" key="13">
    <source>
        <dbReference type="PROSITE-ProRule" id="PRU00546"/>
    </source>
</evidence>
<dbReference type="NCBIfam" id="NF010894">
    <property type="entry name" value="PRK14301.1"/>
    <property type="match status" value="1"/>
</dbReference>
<dbReference type="FunFam" id="1.10.287.110:FF:000034">
    <property type="entry name" value="Chaperone protein DnaJ"/>
    <property type="match status" value="1"/>
</dbReference>
<evidence type="ECO:0000256" key="9">
    <source>
        <dbReference type="ARBA" id="ARBA00053423"/>
    </source>
</evidence>
<dbReference type="InterPro" id="IPR001305">
    <property type="entry name" value="HSP_DnaJ_Cys-rich_dom"/>
</dbReference>
<evidence type="ECO:0000256" key="3">
    <source>
        <dbReference type="ARBA" id="ARBA00022723"/>
    </source>
</evidence>
<keyword evidence="6 12" id="KW-0862">Zinc</keyword>
<dbReference type="CDD" id="cd10747">
    <property type="entry name" value="DnaJ_C"/>
    <property type="match status" value="1"/>
</dbReference>
<dbReference type="CDD" id="cd06257">
    <property type="entry name" value="DnaJ"/>
    <property type="match status" value="1"/>
</dbReference>
<keyword evidence="1 12" id="KW-0963">Cytoplasm</keyword>
<feature type="binding site" evidence="12">
    <location>
        <position position="145"/>
    </location>
    <ligand>
        <name>Zn(2+)</name>
        <dbReference type="ChEBI" id="CHEBI:29105"/>
        <label>1</label>
    </ligand>
</feature>
<evidence type="ECO:0000256" key="4">
    <source>
        <dbReference type="ARBA" id="ARBA00022737"/>
    </source>
</evidence>
<evidence type="ECO:0000256" key="8">
    <source>
        <dbReference type="ARBA" id="ARBA00023186"/>
    </source>
</evidence>
<dbReference type="InterPro" id="IPR008971">
    <property type="entry name" value="HSP40/DnaJ_pept-bd"/>
</dbReference>
<dbReference type="AlphaFoldDB" id="A0A0X8JKW3"/>
<dbReference type="PANTHER" id="PTHR43096">
    <property type="entry name" value="DNAJ HOMOLOG 1, MITOCHONDRIAL-RELATED"/>
    <property type="match status" value="1"/>
</dbReference>
<dbReference type="PRINTS" id="PR00625">
    <property type="entry name" value="JDOMAIN"/>
</dbReference>
<comment type="subunit">
    <text evidence="12">Homodimer.</text>
</comment>
<dbReference type="PROSITE" id="PS51188">
    <property type="entry name" value="ZF_CR"/>
    <property type="match status" value="1"/>
</dbReference>
<dbReference type="GO" id="GO:0005524">
    <property type="term" value="F:ATP binding"/>
    <property type="evidence" value="ECO:0007669"/>
    <property type="project" value="InterPro"/>
</dbReference>
<comment type="subcellular location">
    <subcellularLocation>
        <location evidence="12">Cytoplasm</location>
    </subcellularLocation>
</comment>
<reference evidence="17" key="1">
    <citation type="submission" date="2016-02" db="EMBL/GenBank/DDBJ databases">
        <authorList>
            <person name="Holder M.E."/>
            <person name="Ajami N.J."/>
            <person name="Petrosino J.F."/>
        </authorList>
    </citation>
    <scope>NUCLEOTIDE SEQUENCE [LARGE SCALE GENOMIC DNA]</scope>
    <source>
        <strain evidence="17">CCUG 45958</strain>
    </source>
</reference>
<feature type="domain" description="CR-type" evidence="15">
    <location>
        <begin position="132"/>
        <end position="210"/>
    </location>
</feature>
<dbReference type="NCBIfam" id="TIGR02349">
    <property type="entry name" value="DnaJ_bact"/>
    <property type="match status" value="1"/>
</dbReference>
<feature type="binding site" evidence="12">
    <location>
        <position position="165"/>
    </location>
    <ligand>
        <name>Zn(2+)</name>
        <dbReference type="ChEBI" id="CHEBI:29105"/>
        <label>2</label>
    </ligand>
</feature>
<dbReference type="PROSITE" id="PS00636">
    <property type="entry name" value="DNAJ_1"/>
    <property type="match status" value="1"/>
</dbReference>
<keyword evidence="5 12" id="KW-0863">Zinc-finger</keyword>
<dbReference type="InterPro" id="IPR018253">
    <property type="entry name" value="DnaJ_domain_CS"/>
</dbReference>
<name>A0A0X8JKW3_9BACT</name>
<dbReference type="FunFam" id="2.10.230.10:FF:000002">
    <property type="entry name" value="Molecular chaperone DnaJ"/>
    <property type="match status" value="1"/>
</dbReference>
<keyword evidence="8 12" id="KW-0143">Chaperone</keyword>
<feature type="repeat" description="CXXCXGXG motif" evidence="12">
    <location>
        <begin position="145"/>
        <end position="152"/>
    </location>
</feature>
<dbReference type="InterPro" id="IPR036410">
    <property type="entry name" value="HSP_DnaJ_Cys-rich_dom_sf"/>
</dbReference>
<feature type="binding site" evidence="12">
    <location>
        <position position="187"/>
    </location>
    <ligand>
        <name>Zn(2+)</name>
        <dbReference type="ChEBI" id="CHEBI:29105"/>
        <label>2</label>
    </ligand>
</feature>
<organism evidence="16 17">
    <name type="scientific">Desulfovibrio fairfieldensis</name>
    <dbReference type="NCBI Taxonomy" id="44742"/>
    <lineage>
        <taxon>Bacteria</taxon>
        <taxon>Pseudomonadati</taxon>
        <taxon>Thermodesulfobacteriota</taxon>
        <taxon>Desulfovibrionia</taxon>
        <taxon>Desulfovibrionales</taxon>
        <taxon>Desulfovibrionaceae</taxon>
        <taxon>Desulfovibrio</taxon>
    </lineage>
</organism>
<dbReference type="PANTHER" id="PTHR43096:SF48">
    <property type="entry name" value="CHAPERONE PROTEIN DNAJ"/>
    <property type="match status" value="1"/>
</dbReference>
<dbReference type="GO" id="GO:0031072">
    <property type="term" value="F:heat shock protein binding"/>
    <property type="evidence" value="ECO:0007669"/>
    <property type="project" value="InterPro"/>
</dbReference>
<evidence type="ECO:0000313" key="16">
    <source>
        <dbReference type="EMBL" id="AMD90674.1"/>
    </source>
</evidence>
<dbReference type="GO" id="GO:0005737">
    <property type="term" value="C:cytoplasm"/>
    <property type="evidence" value="ECO:0007669"/>
    <property type="project" value="UniProtKB-SubCell"/>
</dbReference>
<evidence type="ECO:0000256" key="7">
    <source>
        <dbReference type="ARBA" id="ARBA00023016"/>
    </source>
</evidence>
<accession>A0A0X8JKW3</accession>
<dbReference type="SUPFAM" id="SSF57938">
    <property type="entry name" value="DnaJ/Hsp40 cysteine-rich domain"/>
    <property type="match status" value="1"/>
</dbReference>
<dbReference type="RefSeq" id="WP_062253373.1">
    <property type="nucleotide sequence ID" value="NZ_CP014229.1"/>
</dbReference>
<evidence type="ECO:0000259" key="14">
    <source>
        <dbReference type="PROSITE" id="PS50076"/>
    </source>
</evidence>
<comment type="domain">
    <text evidence="12">The J domain is necessary and sufficient to stimulate DnaK ATPase activity. Zinc center 1 plays an important role in the autonomous, DnaK-independent chaperone activity of DnaJ. Zinc center 2 is essential for interaction with DnaK and for DnaJ activity.</text>
</comment>
<dbReference type="SUPFAM" id="SSF46565">
    <property type="entry name" value="Chaperone J-domain"/>
    <property type="match status" value="1"/>
</dbReference>
<comment type="similarity">
    <text evidence="10 12">Belongs to the DnaJ family.</text>
</comment>
<keyword evidence="17" id="KW-1185">Reference proteome</keyword>
<dbReference type="Proteomes" id="UP000069241">
    <property type="component" value="Chromosome"/>
</dbReference>
<keyword evidence="3 12" id="KW-0479">Metal-binding</keyword>
<keyword evidence="2 12" id="KW-0235">DNA replication</keyword>
<feature type="binding site" evidence="12">
    <location>
        <position position="198"/>
    </location>
    <ligand>
        <name>Zn(2+)</name>
        <dbReference type="ChEBI" id="CHEBI:29105"/>
        <label>1</label>
    </ligand>
</feature>
<dbReference type="FunFam" id="2.60.260.20:FF:000005">
    <property type="entry name" value="Chaperone protein dnaJ 1, mitochondrial"/>
    <property type="match status" value="1"/>
</dbReference>
<evidence type="ECO:0000256" key="2">
    <source>
        <dbReference type="ARBA" id="ARBA00022705"/>
    </source>
</evidence>
<dbReference type="Pfam" id="PF01556">
    <property type="entry name" value="DnaJ_C"/>
    <property type="match status" value="1"/>
</dbReference>
<dbReference type="GO" id="GO:0006260">
    <property type="term" value="P:DNA replication"/>
    <property type="evidence" value="ECO:0007669"/>
    <property type="project" value="UniProtKB-KW"/>
</dbReference>
<keyword evidence="4 12" id="KW-0677">Repeat</keyword>
<keyword evidence="7 12" id="KW-0346">Stress response</keyword>
<evidence type="ECO:0000313" key="17">
    <source>
        <dbReference type="Proteomes" id="UP000069241"/>
    </source>
</evidence>
<feature type="repeat" description="CXXCXGXG motif" evidence="12">
    <location>
        <begin position="184"/>
        <end position="191"/>
    </location>
</feature>
<feature type="domain" description="J" evidence="14">
    <location>
        <begin position="5"/>
        <end position="70"/>
    </location>
</feature>
<feature type="binding site" evidence="12">
    <location>
        <position position="201"/>
    </location>
    <ligand>
        <name>Zn(2+)</name>
        <dbReference type="ChEBI" id="CHEBI:29105"/>
        <label>1</label>
    </ligand>
</feature>
<dbReference type="InterPro" id="IPR012724">
    <property type="entry name" value="DnaJ"/>
</dbReference>
<feature type="binding site" evidence="12">
    <location>
        <position position="184"/>
    </location>
    <ligand>
        <name>Zn(2+)</name>
        <dbReference type="ChEBI" id="CHEBI:29105"/>
        <label>2</label>
    </ligand>
</feature>
<dbReference type="GO" id="GO:0009408">
    <property type="term" value="P:response to heat"/>
    <property type="evidence" value="ECO:0007669"/>
    <property type="project" value="InterPro"/>
</dbReference>
<feature type="repeat" description="CXXCXGXG motif" evidence="12">
    <location>
        <begin position="198"/>
        <end position="205"/>
    </location>
</feature>
<comment type="cofactor">
    <cofactor evidence="12">
        <name>Zn(2+)</name>
        <dbReference type="ChEBI" id="CHEBI:29105"/>
    </cofactor>
    <text evidence="12">Binds 2 Zn(2+) ions per monomer.</text>
</comment>
<protein>
    <recommendedName>
        <fullName evidence="11 12">Chaperone protein DnaJ</fullName>
    </recommendedName>
</protein>
<dbReference type="CDD" id="cd10719">
    <property type="entry name" value="DnaJ_zf"/>
    <property type="match status" value="1"/>
</dbReference>
<dbReference type="PROSITE" id="PS50076">
    <property type="entry name" value="DNAJ_2"/>
    <property type="match status" value="1"/>
</dbReference>
<dbReference type="Pfam" id="PF00226">
    <property type="entry name" value="DnaJ"/>
    <property type="match status" value="1"/>
</dbReference>
<feature type="binding site" evidence="12">
    <location>
        <position position="162"/>
    </location>
    <ligand>
        <name>Zn(2+)</name>
        <dbReference type="ChEBI" id="CHEBI:29105"/>
        <label>2</label>
    </ligand>
</feature>
<sequence>MMQRDYYEVLSVSRTAGEDEIKRAYRKMAMKYHPDHNPGDDEAEQRFKEAAEAYDILRDPDKRARYDRFGHAGVQGNGGVGGFGSAEDIFAHFSDIFGDLFGFSSASRGPRAMAGADLRYNLTVSFAQAAKGDEITLSLPKHVTCPDCKGSGAAPGSKVESCRQCNGTGQVRRSQGFFQIAMPCPICQGTGQMITKPCAKCRGEGIVTDTRELVVRVPAGVDTGTRLRVRGEGEAGVHGGPPGDLYVVLTVEQDKRWQRQGQNLIYSQEISFVQAALGHKVEVPGIDGPLPLEVPKGVQSGTLLRLAGEGLPYPGRRERGDLLVEVKVLTPTRLSARQEELLREFEQAGEQTPLEKVKKAAKKISKAMGLD</sequence>
<dbReference type="SMART" id="SM00271">
    <property type="entry name" value="DnaJ"/>
    <property type="match status" value="1"/>
</dbReference>
<evidence type="ECO:0000256" key="6">
    <source>
        <dbReference type="ARBA" id="ARBA00022833"/>
    </source>
</evidence>
<evidence type="ECO:0000256" key="11">
    <source>
        <dbReference type="ARBA" id="ARBA00067609"/>
    </source>
</evidence>
<dbReference type="SUPFAM" id="SSF49493">
    <property type="entry name" value="HSP40/DnaJ peptide-binding domain"/>
    <property type="match status" value="2"/>
</dbReference>
<dbReference type="Gene3D" id="2.60.260.20">
    <property type="entry name" value="Urease metallochaperone UreE, N-terminal domain"/>
    <property type="match status" value="2"/>
</dbReference>
<gene>
    <name evidence="12" type="primary">dnaJ</name>
    <name evidence="16" type="ORF">AXF13_11380</name>
</gene>
<dbReference type="Pfam" id="PF00684">
    <property type="entry name" value="DnaJ_CXXCXGXG"/>
    <property type="match status" value="1"/>
</dbReference>